<evidence type="ECO:0000313" key="3">
    <source>
        <dbReference type="EMBL" id="GHF52977.1"/>
    </source>
</evidence>
<dbReference type="AlphaFoldDB" id="A0A919B4Y5"/>
<dbReference type="InterPro" id="IPR023296">
    <property type="entry name" value="Glyco_hydro_beta-prop_sf"/>
</dbReference>
<comment type="caution">
    <text evidence="3">The sequence shown here is derived from an EMBL/GenBank/DDBJ whole genome shotgun (WGS) entry which is preliminary data.</text>
</comment>
<evidence type="ECO:0000259" key="2">
    <source>
        <dbReference type="Pfam" id="PF26607"/>
    </source>
</evidence>
<proteinExistence type="predicted"/>
<dbReference type="InterPro" id="IPR058502">
    <property type="entry name" value="PLL-like_beta-prop"/>
</dbReference>
<dbReference type="EMBL" id="BNBD01000007">
    <property type="protein sequence ID" value="GHF52977.1"/>
    <property type="molecule type" value="Genomic_DNA"/>
</dbReference>
<accession>A0A919B4Y5</accession>
<dbReference type="SUPFAM" id="SSF89372">
    <property type="entry name" value="Fucose-specific lectin"/>
    <property type="match status" value="1"/>
</dbReference>
<protein>
    <recommendedName>
        <fullName evidence="2">PLL-like beta propeller domain-containing protein</fullName>
    </recommendedName>
</protein>
<dbReference type="Proteomes" id="UP000638313">
    <property type="component" value="Unassembled WGS sequence"/>
</dbReference>
<dbReference type="SUPFAM" id="SSF75005">
    <property type="entry name" value="Arabinanase/levansucrase/invertase"/>
    <property type="match status" value="1"/>
</dbReference>
<feature type="domain" description="PLL-like beta propeller" evidence="2">
    <location>
        <begin position="349"/>
        <end position="680"/>
    </location>
</feature>
<dbReference type="PROSITE" id="PS51318">
    <property type="entry name" value="TAT"/>
    <property type="match status" value="1"/>
</dbReference>
<evidence type="ECO:0000256" key="1">
    <source>
        <dbReference type="SAM" id="SignalP"/>
    </source>
</evidence>
<feature type="signal peptide" evidence="1">
    <location>
        <begin position="1"/>
        <end position="34"/>
    </location>
</feature>
<reference evidence="3" key="2">
    <citation type="submission" date="2020-09" db="EMBL/GenBank/DDBJ databases">
        <authorList>
            <person name="Sun Q."/>
            <person name="Ohkuma M."/>
        </authorList>
    </citation>
    <scope>NUCLEOTIDE SEQUENCE</scope>
    <source>
        <strain evidence="3">JCM 4059</strain>
    </source>
</reference>
<dbReference type="RefSeq" id="WP_190130829.1">
    <property type="nucleotide sequence ID" value="NZ_BNBD01000007.1"/>
</dbReference>
<organism evidence="3 4">
    <name type="scientific">Streptomyces mashuensis</name>
    <dbReference type="NCBI Taxonomy" id="33904"/>
    <lineage>
        <taxon>Bacteria</taxon>
        <taxon>Bacillati</taxon>
        <taxon>Actinomycetota</taxon>
        <taxon>Actinomycetes</taxon>
        <taxon>Kitasatosporales</taxon>
        <taxon>Streptomycetaceae</taxon>
        <taxon>Streptomyces</taxon>
    </lineage>
</organism>
<gene>
    <name evidence="3" type="ORF">GCM10010218_38040</name>
</gene>
<evidence type="ECO:0000313" key="4">
    <source>
        <dbReference type="Proteomes" id="UP000638313"/>
    </source>
</evidence>
<keyword evidence="1" id="KW-0732">Signal</keyword>
<reference evidence="3" key="1">
    <citation type="journal article" date="2014" name="Int. J. Syst. Evol. Microbiol.">
        <title>Complete genome sequence of Corynebacterium casei LMG S-19264T (=DSM 44701T), isolated from a smear-ripened cheese.</title>
        <authorList>
            <consortium name="US DOE Joint Genome Institute (JGI-PGF)"/>
            <person name="Walter F."/>
            <person name="Albersmeier A."/>
            <person name="Kalinowski J."/>
            <person name="Ruckert C."/>
        </authorList>
    </citation>
    <scope>NUCLEOTIDE SEQUENCE</scope>
    <source>
        <strain evidence="3">JCM 4059</strain>
    </source>
</reference>
<dbReference type="Gene3D" id="2.120.10.70">
    <property type="entry name" value="Fucose-specific lectin"/>
    <property type="match status" value="1"/>
</dbReference>
<dbReference type="InterPro" id="IPR006311">
    <property type="entry name" value="TAT_signal"/>
</dbReference>
<dbReference type="CDD" id="cd22954">
    <property type="entry name" value="PLL_lectin"/>
    <property type="match status" value="1"/>
</dbReference>
<name>A0A919B4Y5_9ACTN</name>
<dbReference type="Pfam" id="PF26607">
    <property type="entry name" value="DUF8189"/>
    <property type="match status" value="1"/>
</dbReference>
<dbReference type="Gene3D" id="2.115.10.20">
    <property type="entry name" value="Glycosyl hydrolase domain, family 43"/>
    <property type="match status" value="2"/>
</dbReference>
<feature type="chain" id="PRO_5039037929" description="PLL-like beta propeller domain-containing protein" evidence="1">
    <location>
        <begin position="35"/>
        <end position="694"/>
    </location>
</feature>
<keyword evidence="4" id="KW-1185">Reference proteome</keyword>
<sequence length="694" mass="72540">MHSISRRQLFRGSAAAGALTLLGSGLPGSGAATAAAVPAAPAPPHPWIGAGPFTHVYDPSTSGRRRYLNDHTLIKAAGRWHLFSIVGASAADGQSPDSGAEVSFAHASAPALSGPWTTHADALTVDPSYFGEEHLWAPYVVEAGGTYWMFYAAGGRDGAAINLATSTDLFTWRRLPTGPLFRGLVARDPMVLRVGDEWVMYYTEISGATGASGTSGQEGRHVVACRRSRDLVRWGPPAVAFTDATTTATLSVTESPFVVERDGWYHLFVGPRNGYDGTDVFVSRDPFRFGIDGYAGHVPGHAVEVVTDGQQWYASAAGWFHQGLYVAPLLRQDTPPPWQSPDNPAAALDVQGRLTVFALAAGDRSPMRRVLLDAEPGGAGTWSAWESFGGPAGAVPALGRNADGTLVVFSLDPGGAVLHHRVQRPDGGWYEWDGFGGPAGAVPAVARNADGRLEVFALAPGGTGIARRRQSGPGSPAWEAWDAGFGGPAGAPPVVAANADGRLEVFVLAPGGAEIVHRWQETPGGAWSPWQRFGTAAGCAPRVARDGSGRLTVTAMAPSGVAAFQRRQTVPSGGWDDWQPLFGWTATAPVLAPGADGRLEAFALSPGGARLAHRWQTAPGGSWAAGDDFGEPGVRLGAPPTAAADATGRLHVLAVTTEGRIRTRVQDRPGGGWRPWTGFGDVAVAPVRSGSPGW</sequence>